<keyword evidence="2" id="KW-1185">Reference proteome</keyword>
<evidence type="ECO:0000313" key="1">
    <source>
        <dbReference type="EMBL" id="KJK49895.1"/>
    </source>
</evidence>
<evidence type="ECO:0000313" key="2">
    <source>
        <dbReference type="Proteomes" id="UP000033393"/>
    </source>
</evidence>
<dbReference type="Proteomes" id="UP000033393">
    <property type="component" value="Unassembled WGS sequence"/>
</dbReference>
<dbReference type="AlphaFoldDB" id="A0A0F0H304"/>
<name>A0A0F0H304_LENAE</name>
<accession>A0A0F0H304</accession>
<gene>
    <name evidence="1" type="ORF">UK23_12910</name>
</gene>
<proteinExistence type="predicted"/>
<comment type="caution">
    <text evidence="1">The sequence shown here is derived from an EMBL/GenBank/DDBJ whole genome shotgun (WGS) entry which is preliminary data.</text>
</comment>
<dbReference type="EMBL" id="JYJG01000071">
    <property type="protein sequence ID" value="KJK49895.1"/>
    <property type="molecule type" value="Genomic_DNA"/>
</dbReference>
<organism evidence="1 2">
    <name type="scientific">Lentzea aerocolonigenes</name>
    <name type="common">Lechevalieria aerocolonigenes</name>
    <name type="synonym">Saccharothrix aerocolonigenes</name>
    <dbReference type="NCBI Taxonomy" id="68170"/>
    <lineage>
        <taxon>Bacteria</taxon>
        <taxon>Bacillati</taxon>
        <taxon>Actinomycetota</taxon>
        <taxon>Actinomycetes</taxon>
        <taxon>Pseudonocardiales</taxon>
        <taxon>Pseudonocardiaceae</taxon>
        <taxon>Lentzea</taxon>
    </lineage>
</organism>
<reference evidence="1 2" key="1">
    <citation type="submission" date="2015-02" db="EMBL/GenBank/DDBJ databases">
        <authorList>
            <person name="Ju K.-S."/>
            <person name="Doroghazi J.R."/>
            <person name="Metcalf W."/>
        </authorList>
    </citation>
    <scope>NUCLEOTIDE SEQUENCE [LARGE SCALE GENOMIC DNA]</scope>
    <source>
        <strain evidence="1 2">NRRL B-16140</strain>
    </source>
</reference>
<sequence>MRWIHTSRSRNSGTWDAGIEAPLGAVTSERHECAGISRHAFSKRTHAESRSALITCRMRRAPSSMSASRSDRDA</sequence>
<protein>
    <submittedName>
        <fullName evidence="1">Uncharacterized protein</fullName>
    </submittedName>
</protein>